<dbReference type="GO" id="GO:0022900">
    <property type="term" value="P:electron transport chain"/>
    <property type="evidence" value="ECO:0007669"/>
    <property type="project" value="InterPro"/>
</dbReference>
<evidence type="ECO:0000256" key="4">
    <source>
        <dbReference type="ARBA" id="ARBA00022982"/>
    </source>
</evidence>
<feature type="chain" id="PRO_5030626559" evidence="8">
    <location>
        <begin position="22"/>
        <end position="149"/>
    </location>
</feature>
<dbReference type="InterPro" id="IPR012127">
    <property type="entry name" value="Cyt_c_prime"/>
</dbReference>
<comment type="PTM">
    <text evidence="7">Binds 1 heme group per subunit.</text>
</comment>
<feature type="binding site" description="covalent" evidence="7">
    <location>
        <position position="141"/>
    </location>
    <ligand>
        <name>heme c</name>
        <dbReference type="ChEBI" id="CHEBI:61717"/>
    </ligand>
</feature>
<keyword evidence="3 6" id="KW-0479">Metal-binding</keyword>
<dbReference type="GO" id="GO:0005506">
    <property type="term" value="F:iron ion binding"/>
    <property type="evidence" value="ECO:0007669"/>
    <property type="project" value="InterPro"/>
</dbReference>
<dbReference type="GO" id="GO:0009055">
    <property type="term" value="F:electron transfer activity"/>
    <property type="evidence" value="ECO:0007669"/>
    <property type="project" value="InterPro"/>
</dbReference>
<comment type="caution">
    <text evidence="9">The sequence shown here is derived from an EMBL/GenBank/DDBJ whole genome shotgun (WGS) entry which is preliminary data.</text>
</comment>
<keyword evidence="4" id="KW-0249">Electron transport</keyword>
<evidence type="ECO:0000256" key="7">
    <source>
        <dbReference type="PIRSR" id="PIRSR000027-2"/>
    </source>
</evidence>
<feature type="binding site" description="covalent" evidence="7">
    <location>
        <position position="138"/>
    </location>
    <ligand>
        <name>heme c</name>
        <dbReference type="ChEBI" id="CHEBI:61717"/>
    </ligand>
</feature>
<evidence type="ECO:0000256" key="8">
    <source>
        <dbReference type="SAM" id="SignalP"/>
    </source>
</evidence>
<dbReference type="GO" id="GO:0020037">
    <property type="term" value="F:heme binding"/>
    <property type="evidence" value="ECO:0007669"/>
    <property type="project" value="InterPro"/>
</dbReference>
<dbReference type="Gene3D" id="1.20.120.10">
    <property type="entry name" value="Cytochrome c/b562"/>
    <property type="match status" value="1"/>
</dbReference>
<proteinExistence type="predicted"/>
<reference evidence="9 10" key="1">
    <citation type="submission" date="2020-08" db="EMBL/GenBank/DDBJ databases">
        <title>Genomic Encyclopedia of Type Strains, Phase IV (KMG-IV): sequencing the most valuable type-strain genomes for metagenomic binning, comparative biology and taxonomic classification.</title>
        <authorList>
            <person name="Goeker M."/>
        </authorList>
    </citation>
    <scope>NUCLEOTIDE SEQUENCE [LARGE SCALE GENOMIC DNA]</scope>
    <source>
        <strain evidence="9 10">DSM 17507</strain>
    </source>
</reference>
<dbReference type="PRINTS" id="PR00608">
    <property type="entry name" value="CYTCHROMECII"/>
</dbReference>
<accession>A0A7W7ABT6</accession>
<dbReference type="EMBL" id="JACHOA010000004">
    <property type="protein sequence ID" value="MBB4614138.1"/>
    <property type="molecule type" value="Genomic_DNA"/>
</dbReference>
<dbReference type="Proteomes" id="UP000538566">
    <property type="component" value="Unassembled WGS sequence"/>
</dbReference>
<keyword evidence="2 7" id="KW-0349">Heme</keyword>
<dbReference type="Pfam" id="PF01322">
    <property type="entry name" value="Cytochrom_C_2"/>
    <property type="match status" value="1"/>
</dbReference>
<dbReference type="RefSeq" id="WP_144903844.1">
    <property type="nucleotide sequence ID" value="NZ_JACHOA010000004.1"/>
</dbReference>
<dbReference type="GO" id="GO:0042597">
    <property type="term" value="C:periplasmic space"/>
    <property type="evidence" value="ECO:0007669"/>
    <property type="project" value="InterPro"/>
</dbReference>
<dbReference type="PROSITE" id="PS51009">
    <property type="entry name" value="CYTCII"/>
    <property type="match status" value="1"/>
</dbReference>
<dbReference type="AlphaFoldDB" id="A0A7W7ABT6"/>
<dbReference type="PIRSF" id="PIRSF000027">
    <property type="entry name" value="Cytc_c_prime"/>
    <property type="match status" value="1"/>
</dbReference>
<dbReference type="SUPFAM" id="SSF47175">
    <property type="entry name" value="Cytochromes"/>
    <property type="match status" value="1"/>
</dbReference>
<keyword evidence="8" id="KW-0732">Signal</keyword>
<keyword evidence="1" id="KW-0813">Transport</keyword>
<protein>
    <submittedName>
        <fullName evidence="9">Cytochrome c556</fullName>
    </submittedName>
</protein>
<evidence type="ECO:0000256" key="1">
    <source>
        <dbReference type="ARBA" id="ARBA00022448"/>
    </source>
</evidence>
<feature type="binding site" description="axial binding residue" evidence="6">
    <location>
        <position position="142"/>
    </location>
    <ligand>
        <name>heme c</name>
        <dbReference type="ChEBI" id="CHEBI:61717"/>
    </ligand>
    <ligandPart>
        <name>Fe</name>
        <dbReference type="ChEBI" id="CHEBI:18248"/>
    </ligandPart>
</feature>
<keyword evidence="5 6" id="KW-0408">Iron</keyword>
<keyword evidence="10" id="KW-1185">Reference proteome</keyword>
<evidence type="ECO:0000256" key="2">
    <source>
        <dbReference type="ARBA" id="ARBA00022617"/>
    </source>
</evidence>
<dbReference type="InterPro" id="IPR010980">
    <property type="entry name" value="Cyt_c/b562"/>
</dbReference>
<evidence type="ECO:0000256" key="6">
    <source>
        <dbReference type="PIRSR" id="PIRSR000027-1"/>
    </source>
</evidence>
<evidence type="ECO:0000313" key="9">
    <source>
        <dbReference type="EMBL" id="MBB4614138.1"/>
    </source>
</evidence>
<dbReference type="InterPro" id="IPR015984">
    <property type="entry name" value="Cyt_c_prime_subgr"/>
</dbReference>
<dbReference type="InterPro" id="IPR002321">
    <property type="entry name" value="Cyt_c_II"/>
</dbReference>
<sequence>MIRSAVLALALAATGASFAIAASPADTIAARQANFKKMGGAMKVIKDELAGGADKARMVGAARTIAAMARAQGPLFPKGTGPGAGVKTDALPAIWTDRATFDGHARKLIAEADKLVAVAGSGNAAAVGAQFKAVGGTCGGCHKAFRADD</sequence>
<evidence type="ECO:0000256" key="5">
    <source>
        <dbReference type="ARBA" id="ARBA00023004"/>
    </source>
</evidence>
<dbReference type="OrthoDB" id="7596534at2"/>
<organism evidence="9 10">
    <name type="scientific">Novosphingobium taihuense</name>
    <dbReference type="NCBI Taxonomy" id="260085"/>
    <lineage>
        <taxon>Bacteria</taxon>
        <taxon>Pseudomonadati</taxon>
        <taxon>Pseudomonadota</taxon>
        <taxon>Alphaproteobacteria</taxon>
        <taxon>Sphingomonadales</taxon>
        <taxon>Sphingomonadaceae</taxon>
        <taxon>Novosphingobium</taxon>
    </lineage>
</organism>
<name>A0A7W7ABT6_9SPHN</name>
<gene>
    <name evidence="9" type="ORF">GGR37_002424</name>
</gene>
<evidence type="ECO:0000256" key="3">
    <source>
        <dbReference type="ARBA" id="ARBA00022723"/>
    </source>
</evidence>
<evidence type="ECO:0000313" key="10">
    <source>
        <dbReference type="Proteomes" id="UP000538566"/>
    </source>
</evidence>
<feature type="signal peptide" evidence="8">
    <location>
        <begin position="1"/>
        <end position="21"/>
    </location>
</feature>